<proteinExistence type="inferred from homology"/>
<feature type="binding site" evidence="6">
    <location>
        <position position="216"/>
    </location>
    <ligand>
        <name>AMP</name>
        <dbReference type="ChEBI" id="CHEBI:456215"/>
    </ligand>
</feature>
<reference evidence="8 9" key="1">
    <citation type="submission" date="2019-05" db="EMBL/GenBank/DDBJ databases">
        <title>Dyadobacter AR-3-8 sp. nov., isolated from arctic soil.</title>
        <authorList>
            <person name="Chaudhary D.K."/>
        </authorList>
    </citation>
    <scope>NUCLEOTIDE SEQUENCE [LARGE SCALE GENOMIC DNA]</scope>
    <source>
        <strain evidence="8 9">AR-3-8</strain>
    </source>
</reference>
<feature type="binding site" evidence="6">
    <location>
        <position position="217"/>
    </location>
    <ligand>
        <name>(6S)-NADPHX</name>
        <dbReference type="ChEBI" id="CHEBI:64076"/>
    </ligand>
</feature>
<feature type="binding site" evidence="6">
    <location>
        <position position="44"/>
    </location>
    <ligand>
        <name>(6S)-NADPHX</name>
        <dbReference type="ChEBI" id="CHEBI:64076"/>
    </ligand>
</feature>
<organism evidence="8 9">
    <name type="scientific">Dyadobacter frigoris</name>
    <dbReference type="NCBI Taxonomy" id="2576211"/>
    <lineage>
        <taxon>Bacteria</taxon>
        <taxon>Pseudomonadati</taxon>
        <taxon>Bacteroidota</taxon>
        <taxon>Cytophagia</taxon>
        <taxon>Cytophagales</taxon>
        <taxon>Spirosomataceae</taxon>
        <taxon>Dyadobacter</taxon>
    </lineage>
</organism>
<dbReference type="NCBIfam" id="TIGR00196">
    <property type="entry name" value="yjeF_cterm"/>
    <property type="match status" value="1"/>
</dbReference>
<dbReference type="PANTHER" id="PTHR12592">
    <property type="entry name" value="ATP-DEPENDENT (S)-NAD(P)H-HYDRATE DEHYDRATASE FAMILY MEMBER"/>
    <property type="match status" value="1"/>
</dbReference>
<dbReference type="GO" id="GO:0052855">
    <property type="term" value="F:ADP-dependent NAD(P)H-hydrate dehydratase activity"/>
    <property type="evidence" value="ECO:0007669"/>
    <property type="project" value="UniProtKB-UniRule"/>
</dbReference>
<evidence type="ECO:0000256" key="5">
    <source>
        <dbReference type="ARBA" id="ARBA00023239"/>
    </source>
</evidence>
<dbReference type="GO" id="GO:0110051">
    <property type="term" value="P:metabolite repair"/>
    <property type="evidence" value="ECO:0007669"/>
    <property type="project" value="TreeGrafter"/>
</dbReference>
<dbReference type="Gene3D" id="3.40.1190.20">
    <property type="match status" value="1"/>
</dbReference>
<keyword evidence="3 6" id="KW-0521">NADP</keyword>
<accession>A0A4U6CQV3</accession>
<evidence type="ECO:0000313" key="9">
    <source>
        <dbReference type="Proteomes" id="UP000304900"/>
    </source>
</evidence>
<feature type="binding site" evidence="6">
    <location>
        <begin position="188"/>
        <end position="192"/>
    </location>
    <ligand>
        <name>AMP</name>
        <dbReference type="ChEBI" id="CHEBI:456215"/>
    </ligand>
</feature>
<comment type="caution">
    <text evidence="8">The sequence shown here is derived from an EMBL/GenBank/DDBJ whole genome shotgun (WGS) entry which is preliminary data.</text>
</comment>
<dbReference type="GO" id="GO:0046496">
    <property type="term" value="P:nicotinamide nucleotide metabolic process"/>
    <property type="evidence" value="ECO:0007669"/>
    <property type="project" value="UniProtKB-UniRule"/>
</dbReference>
<dbReference type="CDD" id="cd01171">
    <property type="entry name" value="YXKO-related"/>
    <property type="match status" value="1"/>
</dbReference>
<comment type="catalytic activity">
    <reaction evidence="6">
        <text>(6S)-NADPHX + ADP = AMP + phosphate + NADPH + H(+)</text>
        <dbReference type="Rhea" id="RHEA:32235"/>
        <dbReference type="ChEBI" id="CHEBI:15378"/>
        <dbReference type="ChEBI" id="CHEBI:43474"/>
        <dbReference type="ChEBI" id="CHEBI:57783"/>
        <dbReference type="ChEBI" id="CHEBI:64076"/>
        <dbReference type="ChEBI" id="CHEBI:456215"/>
        <dbReference type="ChEBI" id="CHEBI:456216"/>
        <dbReference type="EC" id="4.2.1.136"/>
    </reaction>
</comment>
<dbReference type="GO" id="GO:0005524">
    <property type="term" value="F:ATP binding"/>
    <property type="evidence" value="ECO:0007669"/>
    <property type="project" value="UniProtKB-KW"/>
</dbReference>
<comment type="similarity">
    <text evidence="6">Belongs to the NnrD/CARKD family.</text>
</comment>
<comment type="subunit">
    <text evidence="6">Homotetramer.</text>
</comment>
<dbReference type="InterPro" id="IPR029056">
    <property type="entry name" value="Ribokinase-like"/>
</dbReference>
<keyword evidence="5 6" id="KW-0456">Lyase</keyword>
<keyword evidence="9" id="KW-1185">Reference proteome</keyword>
<comment type="cofactor">
    <cofactor evidence="6">
        <name>Mg(2+)</name>
        <dbReference type="ChEBI" id="CHEBI:18420"/>
    </cofactor>
</comment>
<dbReference type="GO" id="GO:0052856">
    <property type="term" value="F:NAD(P)HX epimerase activity"/>
    <property type="evidence" value="ECO:0007669"/>
    <property type="project" value="TreeGrafter"/>
</dbReference>
<comment type="function">
    <text evidence="6">Catalyzes the dehydration of the S-form of NAD(P)HX at the expense of ADP, which is converted to AMP. Together with NAD(P)HX epimerase, which catalyzes the epimerization of the S- and R-forms, the enzyme allows the repair of both epimers of NAD(P)HX, a damaged form of NAD(P)H that is a result of enzymatic or heat-dependent hydration.</text>
</comment>
<sequence length="280" mass="29998">MKPETGMLTKDIIKKLLIHRQASTNKGDYGHSIIFAGNTGKMGAAVIAARACLRSGTGLLTVNVPKEERMILQTAIPEAMLSFRSTSEYDFSRFSAAGIGPGIGTDKKSDKMVFDLLEHFNKPLLLDADALNIVAAHRELLKKVAHSTIFTPHPKEFDRLFGKHDSETERRSAAINLANEHNIVIVLKGHQTLITARGISCLNTTGNAGLAKGGSGDALTGIITAFLAQGYEPFIAAKIGVYLHGLAADIALGKQSMESMLVTDVIDCLGAAFNHVQTSD</sequence>
<dbReference type="EC" id="4.2.1.136" evidence="6"/>
<evidence type="ECO:0000256" key="2">
    <source>
        <dbReference type="ARBA" id="ARBA00022840"/>
    </source>
</evidence>
<keyword evidence="1 6" id="KW-0547">Nucleotide-binding</keyword>
<name>A0A4U6CQV3_9BACT</name>
<dbReference type="OrthoDB" id="9806925at2"/>
<evidence type="ECO:0000256" key="1">
    <source>
        <dbReference type="ARBA" id="ARBA00022741"/>
    </source>
</evidence>
<dbReference type="Proteomes" id="UP000304900">
    <property type="component" value="Unassembled WGS sequence"/>
</dbReference>
<keyword evidence="4 6" id="KW-0520">NAD</keyword>
<dbReference type="Pfam" id="PF01256">
    <property type="entry name" value="Carb_kinase"/>
    <property type="match status" value="1"/>
</dbReference>
<dbReference type="PROSITE" id="PS51383">
    <property type="entry name" value="YJEF_C_3"/>
    <property type="match status" value="1"/>
</dbReference>
<dbReference type="RefSeq" id="WP_137344120.1">
    <property type="nucleotide sequence ID" value="NZ_SZVO01000024.1"/>
</dbReference>
<evidence type="ECO:0000256" key="6">
    <source>
        <dbReference type="HAMAP-Rule" id="MF_01965"/>
    </source>
</evidence>
<dbReference type="SUPFAM" id="SSF53613">
    <property type="entry name" value="Ribokinase-like"/>
    <property type="match status" value="1"/>
</dbReference>
<gene>
    <name evidence="6" type="primary">nnrD</name>
    <name evidence="8" type="ORF">FDK13_32100</name>
</gene>
<dbReference type="HAMAP" id="MF_01965">
    <property type="entry name" value="NADHX_dehydratase"/>
    <property type="match status" value="1"/>
</dbReference>
<dbReference type="InterPro" id="IPR000631">
    <property type="entry name" value="CARKD"/>
</dbReference>
<dbReference type="EMBL" id="SZVO01000024">
    <property type="protein sequence ID" value="TKT86526.1"/>
    <property type="molecule type" value="Genomic_DNA"/>
</dbReference>
<feature type="binding site" evidence="6">
    <location>
        <position position="102"/>
    </location>
    <ligand>
        <name>(6S)-NADPHX</name>
        <dbReference type="ChEBI" id="CHEBI:64076"/>
    </ligand>
</feature>
<evidence type="ECO:0000256" key="3">
    <source>
        <dbReference type="ARBA" id="ARBA00022857"/>
    </source>
</evidence>
<feature type="binding site" evidence="6">
    <location>
        <position position="153"/>
    </location>
    <ligand>
        <name>(6S)-NADPHX</name>
        <dbReference type="ChEBI" id="CHEBI:64076"/>
    </ligand>
</feature>
<comment type="catalytic activity">
    <reaction evidence="6">
        <text>(6S)-NADHX + ADP = AMP + phosphate + NADH + H(+)</text>
        <dbReference type="Rhea" id="RHEA:32223"/>
        <dbReference type="ChEBI" id="CHEBI:15378"/>
        <dbReference type="ChEBI" id="CHEBI:43474"/>
        <dbReference type="ChEBI" id="CHEBI:57945"/>
        <dbReference type="ChEBI" id="CHEBI:64074"/>
        <dbReference type="ChEBI" id="CHEBI:456215"/>
        <dbReference type="ChEBI" id="CHEBI:456216"/>
        <dbReference type="EC" id="4.2.1.136"/>
    </reaction>
</comment>
<keyword evidence="2 6" id="KW-0067">ATP-binding</keyword>
<evidence type="ECO:0000313" key="8">
    <source>
        <dbReference type="EMBL" id="TKT86526.1"/>
    </source>
</evidence>
<feature type="domain" description="YjeF C-terminal" evidence="7">
    <location>
        <begin position="9"/>
        <end position="276"/>
    </location>
</feature>
<evidence type="ECO:0000259" key="7">
    <source>
        <dbReference type="PROSITE" id="PS51383"/>
    </source>
</evidence>
<dbReference type="PANTHER" id="PTHR12592:SF0">
    <property type="entry name" value="ATP-DEPENDENT (S)-NAD(P)H-HYDRATE DEHYDRATASE"/>
    <property type="match status" value="1"/>
</dbReference>
<evidence type="ECO:0000256" key="4">
    <source>
        <dbReference type="ARBA" id="ARBA00023027"/>
    </source>
</evidence>
<dbReference type="AlphaFoldDB" id="A0A4U6CQV3"/>
<protein>
    <recommendedName>
        <fullName evidence="6">ADP-dependent (S)-NAD(P)H-hydrate dehydratase</fullName>
        <ecNumber evidence="6">4.2.1.136</ecNumber>
    </recommendedName>
    <alternativeName>
        <fullName evidence="6">ADP-dependent NAD(P)HX dehydratase</fullName>
    </alternativeName>
</protein>